<comment type="subcellular location">
    <subcellularLocation>
        <location evidence="2">Cell membrane</location>
        <topology evidence="2">Multi-pass membrane protein</topology>
    </subcellularLocation>
</comment>
<keyword evidence="7" id="KW-0547">Nucleotide-binding</keyword>
<keyword evidence="16" id="KW-1185">Reference proteome</keyword>
<dbReference type="GO" id="GO:0004721">
    <property type="term" value="F:phosphoprotein phosphatase activity"/>
    <property type="evidence" value="ECO:0007669"/>
    <property type="project" value="TreeGrafter"/>
</dbReference>
<evidence type="ECO:0000256" key="9">
    <source>
        <dbReference type="ARBA" id="ARBA00022840"/>
    </source>
</evidence>
<evidence type="ECO:0000256" key="4">
    <source>
        <dbReference type="ARBA" id="ARBA00022475"/>
    </source>
</evidence>
<protein>
    <recommendedName>
        <fullName evidence="3">histidine kinase</fullName>
        <ecNumber evidence="3">2.7.13.3</ecNumber>
    </recommendedName>
</protein>
<dbReference type="EC" id="2.7.13.3" evidence="3"/>
<feature type="transmembrane region" description="Helical" evidence="13">
    <location>
        <begin position="12"/>
        <end position="30"/>
    </location>
</feature>
<dbReference type="Proteomes" id="UP000199050">
    <property type="component" value="Unassembled WGS sequence"/>
</dbReference>
<evidence type="ECO:0000256" key="5">
    <source>
        <dbReference type="ARBA" id="ARBA00022679"/>
    </source>
</evidence>
<keyword evidence="10 13" id="KW-1133">Transmembrane helix</keyword>
<dbReference type="InterPro" id="IPR050351">
    <property type="entry name" value="BphY/WalK/GraS-like"/>
</dbReference>
<dbReference type="SUPFAM" id="SSF55874">
    <property type="entry name" value="ATPase domain of HSP90 chaperone/DNA topoisomerase II/histidine kinase"/>
    <property type="match status" value="1"/>
</dbReference>
<evidence type="ECO:0000256" key="6">
    <source>
        <dbReference type="ARBA" id="ARBA00022692"/>
    </source>
</evidence>
<dbReference type="PANTHER" id="PTHR45453">
    <property type="entry name" value="PHOSPHATE REGULON SENSOR PROTEIN PHOR"/>
    <property type="match status" value="1"/>
</dbReference>
<evidence type="ECO:0000256" key="7">
    <source>
        <dbReference type="ARBA" id="ARBA00022741"/>
    </source>
</evidence>
<evidence type="ECO:0000256" key="12">
    <source>
        <dbReference type="ARBA" id="ARBA00023136"/>
    </source>
</evidence>
<evidence type="ECO:0000256" key="3">
    <source>
        <dbReference type="ARBA" id="ARBA00012438"/>
    </source>
</evidence>
<keyword evidence="11" id="KW-0902">Two-component regulatory system</keyword>
<dbReference type="GO" id="GO:0005886">
    <property type="term" value="C:plasma membrane"/>
    <property type="evidence" value="ECO:0007669"/>
    <property type="project" value="UniProtKB-SubCell"/>
</dbReference>
<comment type="catalytic activity">
    <reaction evidence="1">
        <text>ATP + protein L-histidine = ADP + protein N-phospho-L-histidine.</text>
        <dbReference type="EC" id="2.7.13.3"/>
    </reaction>
</comment>
<accession>A0A1G8PUW4</accession>
<evidence type="ECO:0000313" key="16">
    <source>
        <dbReference type="Proteomes" id="UP000199050"/>
    </source>
</evidence>
<evidence type="ECO:0000256" key="13">
    <source>
        <dbReference type="SAM" id="Phobius"/>
    </source>
</evidence>
<dbReference type="InterPro" id="IPR036890">
    <property type="entry name" value="HATPase_C_sf"/>
</dbReference>
<name>A0A1G8PUW4_9BACL</name>
<keyword evidence="8 15" id="KW-0418">Kinase</keyword>
<dbReference type="STRING" id="1174501.SAMN05216192_11063"/>
<evidence type="ECO:0000256" key="1">
    <source>
        <dbReference type="ARBA" id="ARBA00000085"/>
    </source>
</evidence>
<proteinExistence type="predicted"/>
<reference evidence="16" key="1">
    <citation type="submission" date="2016-10" db="EMBL/GenBank/DDBJ databases">
        <authorList>
            <person name="Varghese N."/>
            <person name="Submissions S."/>
        </authorList>
    </citation>
    <scope>NUCLEOTIDE SEQUENCE [LARGE SCALE GENOMIC DNA]</scope>
    <source>
        <strain evidence="16">CGMCC 1.11012</strain>
    </source>
</reference>
<keyword evidence="4" id="KW-1003">Cell membrane</keyword>
<evidence type="ECO:0000256" key="11">
    <source>
        <dbReference type="ARBA" id="ARBA00023012"/>
    </source>
</evidence>
<sequence length="337" mass="38764">MKFLRFLQYERPYLLLCGACFLLTAAVFSIGPHNTWDRENFLYALMLILVMMAGFLLHRYLRMVQAIRQMHDEDTGPLSLEAEACREALRLQRISHIRSLNQIQDKQKETYDFIVSWFHEIKTPIAVLRLLQQTEISPASLEDELSRIEHYVDQALYHARLDSFNKDYEILNCNLKQLAKEAVKHHSKTFISKKITVHLEVVDDTTVQSDSKWLLFILGQLVSNSLKYTPAQGLISITSRVTPQEKLLVIRDNGVGIDRRDLPRIFERGFTGTNGRTFVKSTGMGLYLAQELSKKLGHYITCESAAGSFSEFTVHFPKNHDPYLGIVQQNNKKTQGL</sequence>
<feature type="transmembrane region" description="Helical" evidence="13">
    <location>
        <begin position="42"/>
        <end position="61"/>
    </location>
</feature>
<dbReference type="Gene3D" id="3.30.565.10">
    <property type="entry name" value="Histidine kinase-like ATPase, C-terminal domain"/>
    <property type="match status" value="1"/>
</dbReference>
<dbReference type="EMBL" id="FNDX01000010">
    <property type="protein sequence ID" value="SDI96015.1"/>
    <property type="molecule type" value="Genomic_DNA"/>
</dbReference>
<dbReference type="PRINTS" id="PR00344">
    <property type="entry name" value="BCTRLSENSOR"/>
</dbReference>
<evidence type="ECO:0000313" key="15">
    <source>
        <dbReference type="EMBL" id="SDI96015.1"/>
    </source>
</evidence>
<dbReference type="AlphaFoldDB" id="A0A1G8PUW4"/>
<evidence type="ECO:0000259" key="14">
    <source>
        <dbReference type="PROSITE" id="PS50109"/>
    </source>
</evidence>
<dbReference type="GO" id="GO:0000155">
    <property type="term" value="F:phosphorelay sensor kinase activity"/>
    <property type="evidence" value="ECO:0007669"/>
    <property type="project" value="TreeGrafter"/>
</dbReference>
<feature type="domain" description="Histidine kinase" evidence="14">
    <location>
        <begin position="116"/>
        <end position="320"/>
    </location>
</feature>
<dbReference type="InterPro" id="IPR004358">
    <property type="entry name" value="Sig_transdc_His_kin-like_C"/>
</dbReference>
<gene>
    <name evidence="15" type="ORF">SAMN05216192_11063</name>
</gene>
<dbReference type="Pfam" id="PF02518">
    <property type="entry name" value="HATPase_c"/>
    <property type="match status" value="1"/>
</dbReference>
<dbReference type="GO" id="GO:0005524">
    <property type="term" value="F:ATP binding"/>
    <property type="evidence" value="ECO:0007669"/>
    <property type="project" value="UniProtKB-KW"/>
</dbReference>
<dbReference type="GO" id="GO:0016036">
    <property type="term" value="P:cellular response to phosphate starvation"/>
    <property type="evidence" value="ECO:0007669"/>
    <property type="project" value="TreeGrafter"/>
</dbReference>
<evidence type="ECO:0000256" key="2">
    <source>
        <dbReference type="ARBA" id="ARBA00004651"/>
    </source>
</evidence>
<keyword evidence="5" id="KW-0808">Transferase</keyword>
<dbReference type="InterPro" id="IPR005467">
    <property type="entry name" value="His_kinase_dom"/>
</dbReference>
<dbReference type="PROSITE" id="PS50109">
    <property type="entry name" value="HIS_KIN"/>
    <property type="match status" value="1"/>
</dbReference>
<evidence type="ECO:0000256" key="8">
    <source>
        <dbReference type="ARBA" id="ARBA00022777"/>
    </source>
</evidence>
<keyword evidence="6 13" id="KW-0812">Transmembrane</keyword>
<organism evidence="15 16">
    <name type="scientific">Paenibacillus typhae</name>
    <dbReference type="NCBI Taxonomy" id="1174501"/>
    <lineage>
        <taxon>Bacteria</taxon>
        <taxon>Bacillati</taxon>
        <taxon>Bacillota</taxon>
        <taxon>Bacilli</taxon>
        <taxon>Bacillales</taxon>
        <taxon>Paenibacillaceae</taxon>
        <taxon>Paenibacillus</taxon>
    </lineage>
</organism>
<dbReference type="OrthoDB" id="9780487at2"/>
<keyword evidence="9" id="KW-0067">ATP-binding</keyword>
<dbReference type="InterPro" id="IPR003594">
    <property type="entry name" value="HATPase_dom"/>
</dbReference>
<keyword evidence="12 13" id="KW-0472">Membrane</keyword>
<dbReference type="PANTHER" id="PTHR45453:SF2">
    <property type="entry name" value="HISTIDINE KINASE"/>
    <property type="match status" value="1"/>
</dbReference>
<evidence type="ECO:0000256" key="10">
    <source>
        <dbReference type="ARBA" id="ARBA00022989"/>
    </source>
</evidence>
<dbReference type="SMART" id="SM00387">
    <property type="entry name" value="HATPase_c"/>
    <property type="match status" value="1"/>
</dbReference>
<dbReference type="RefSeq" id="WP_090714206.1">
    <property type="nucleotide sequence ID" value="NZ_CBCSKY010000008.1"/>
</dbReference>